<dbReference type="SUPFAM" id="SSF88946">
    <property type="entry name" value="Sigma2 domain of RNA polymerase sigma factors"/>
    <property type="match status" value="1"/>
</dbReference>
<dbReference type="Pfam" id="PF08281">
    <property type="entry name" value="Sigma70_r4_2"/>
    <property type="match status" value="1"/>
</dbReference>
<accession>A0A1G2HFS1</accession>
<dbReference type="InterPro" id="IPR014284">
    <property type="entry name" value="RNA_pol_sigma-70_dom"/>
</dbReference>
<dbReference type="GO" id="GO:0003677">
    <property type="term" value="F:DNA binding"/>
    <property type="evidence" value="ECO:0007669"/>
    <property type="project" value="UniProtKB-KW"/>
</dbReference>
<organism evidence="8 9">
    <name type="scientific">Candidatus Spechtbacteria bacterium RIFCSPLOWO2_01_FULL_46_10</name>
    <dbReference type="NCBI Taxonomy" id="1802163"/>
    <lineage>
        <taxon>Bacteria</taxon>
        <taxon>Candidatus Spechtiibacteriota</taxon>
    </lineage>
</organism>
<evidence type="ECO:0000256" key="2">
    <source>
        <dbReference type="ARBA" id="ARBA00023015"/>
    </source>
</evidence>
<feature type="domain" description="RNA polymerase sigma factor 70 region 4 type 2" evidence="7">
    <location>
        <begin position="116"/>
        <end position="167"/>
    </location>
</feature>
<dbReference type="NCBIfam" id="TIGR02937">
    <property type="entry name" value="sigma70-ECF"/>
    <property type="match status" value="1"/>
</dbReference>
<dbReference type="GO" id="GO:0016987">
    <property type="term" value="F:sigma factor activity"/>
    <property type="evidence" value="ECO:0007669"/>
    <property type="project" value="UniProtKB-KW"/>
</dbReference>
<dbReference type="CDD" id="cd06171">
    <property type="entry name" value="Sigma70_r4"/>
    <property type="match status" value="1"/>
</dbReference>
<gene>
    <name evidence="8" type="ORF">A2932_00020</name>
</gene>
<dbReference type="InterPro" id="IPR013249">
    <property type="entry name" value="RNA_pol_sigma70_r4_t2"/>
</dbReference>
<dbReference type="PANTHER" id="PTHR43133">
    <property type="entry name" value="RNA POLYMERASE ECF-TYPE SIGMA FACTO"/>
    <property type="match status" value="1"/>
</dbReference>
<dbReference type="InterPro" id="IPR036388">
    <property type="entry name" value="WH-like_DNA-bd_sf"/>
</dbReference>
<dbReference type="EMBL" id="MHOI01000019">
    <property type="protein sequence ID" value="OGZ61325.1"/>
    <property type="molecule type" value="Genomic_DNA"/>
</dbReference>
<name>A0A1G2HFS1_9BACT</name>
<evidence type="ECO:0000259" key="6">
    <source>
        <dbReference type="Pfam" id="PF04542"/>
    </source>
</evidence>
<evidence type="ECO:0000256" key="3">
    <source>
        <dbReference type="ARBA" id="ARBA00023082"/>
    </source>
</evidence>
<dbReference type="AlphaFoldDB" id="A0A1G2HFS1"/>
<sequence length="173" mass="20236">MSEYKQQFIELFDKNHSGIYRFLRLRVATDDIAQDITSEAFARAWRFIVQNPQKFPQNPRAYLYKTARNCLADYYRRDRRNELYFDDSVLKIIDKNGENAIMGADQGVFDSVQMGRIQKALKELEPNESELITLRFIEDLSYPEIAEIIGKNEGAARTALSRAVERLRKMLTE</sequence>
<evidence type="ECO:0000259" key="7">
    <source>
        <dbReference type="Pfam" id="PF08281"/>
    </source>
</evidence>
<evidence type="ECO:0000256" key="5">
    <source>
        <dbReference type="ARBA" id="ARBA00023163"/>
    </source>
</evidence>
<comment type="similarity">
    <text evidence="1">Belongs to the sigma-70 factor family. ECF subfamily.</text>
</comment>
<keyword evidence="4" id="KW-0238">DNA-binding</keyword>
<comment type="caution">
    <text evidence="8">The sequence shown here is derived from an EMBL/GenBank/DDBJ whole genome shotgun (WGS) entry which is preliminary data.</text>
</comment>
<evidence type="ECO:0008006" key="10">
    <source>
        <dbReference type="Google" id="ProtNLM"/>
    </source>
</evidence>
<dbReference type="STRING" id="1802163.A2932_00020"/>
<dbReference type="PANTHER" id="PTHR43133:SF8">
    <property type="entry name" value="RNA POLYMERASE SIGMA FACTOR HI_1459-RELATED"/>
    <property type="match status" value="1"/>
</dbReference>
<dbReference type="Gene3D" id="1.10.10.10">
    <property type="entry name" value="Winged helix-like DNA-binding domain superfamily/Winged helix DNA-binding domain"/>
    <property type="match status" value="1"/>
</dbReference>
<dbReference type="InterPro" id="IPR039425">
    <property type="entry name" value="RNA_pol_sigma-70-like"/>
</dbReference>
<dbReference type="InterPro" id="IPR007627">
    <property type="entry name" value="RNA_pol_sigma70_r2"/>
</dbReference>
<feature type="domain" description="RNA polymerase sigma-70 region 2" evidence="6">
    <location>
        <begin position="11"/>
        <end position="80"/>
    </location>
</feature>
<dbReference type="SUPFAM" id="SSF88659">
    <property type="entry name" value="Sigma3 and sigma4 domains of RNA polymerase sigma factors"/>
    <property type="match status" value="1"/>
</dbReference>
<dbReference type="InterPro" id="IPR013325">
    <property type="entry name" value="RNA_pol_sigma_r2"/>
</dbReference>
<keyword evidence="3" id="KW-0731">Sigma factor</keyword>
<evidence type="ECO:0000256" key="1">
    <source>
        <dbReference type="ARBA" id="ARBA00010641"/>
    </source>
</evidence>
<evidence type="ECO:0000256" key="4">
    <source>
        <dbReference type="ARBA" id="ARBA00023125"/>
    </source>
</evidence>
<reference evidence="8 9" key="1">
    <citation type="journal article" date="2016" name="Nat. Commun.">
        <title>Thousands of microbial genomes shed light on interconnected biogeochemical processes in an aquifer system.</title>
        <authorList>
            <person name="Anantharaman K."/>
            <person name="Brown C.T."/>
            <person name="Hug L.A."/>
            <person name="Sharon I."/>
            <person name="Castelle C.J."/>
            <person name="Probst A.J."/>
            <person name="Thomas B.C."/>
            <person name="Singh A."/>
            <person name="Wilkins M.J."/>
            <person name="Karaoz U."/>
            <person name="Brodie E.L."/>
            <person name="Williams K.H."/>
            <person name="Hubbard S.S."/>
            <person name="Banfield J.F."/>
        </authorList>
    </citation>
    <scope>NUCLEOTIDE SEQUENCE [LARGE SCALE GENOMIC DNA]</scope>
</reference>
<dbReference type="Gene3D" id="1.10.1740.10">
    <property type="match status" value="1"/>
</dbReference>
<dbReference type="InterPro" id="IPR013324">
    <property type="entry name" value="RNA_pol_sigma_r3/r4-like"/>
</dbReference>
<dbReference type="GO" id="GO:0006352">
    <property type="term" value="P:DNA-templated transcription initiation"/>
    <property type="evidence" value="ECO:0007669"/>
    <property type="project" value="InterPro"/>
</dbReference>
<keyword evidence="5" id="KW-0804">Transcription</keyword>
<dbReference type="Proteomes" id="UP000179153">
    <property type="component" value="Unassembled WGS sequence"/>
</dbReference>
<protein>
    <recommendedName>
        <fullName evidence="10">RNA polymerase sigma factor 70 region 4 type 2 domain-containing protein</fullName>
    </recommendedName>
</protein>
<evidence type="ECO:0000313" key="9">
    <source>
        <dbReference type="Proteomes" id="UP000179153"/>
    </source>
</evidence>
<proteinExistence type="inferred from homology"/>
<dbReference type="Pfam" id="PF04542">
    <property type="entry name" value="Sigma70_r2"/>
    <property type="match status" value="1"/>
</dbReference>
<evidence type="ECO:0000313" key="8">
    <source>
        <dbReference type="EMBL" id="OGZ61325.1"/>
    </source>
</evidence>
<keyword evidence="2" id="KW-0805">Transcription regulation</keyword>